<dbReference type="SUPFAM" id="SSF50923">
    <property type="entry name" value="Hemopexin-like domain"/>
    <property type="match status" value="2"/>
</dbReference>
<evidence type="ECO:0000256" key="3">
    <source>
        <dbReference type="PROSITE-ProRule" id="PRU01011"/>
    </source>
</evidence>
<dbReference type="PROSITE" id="PS51642">
    <property type="entry name" value="HEMOPEXIN_2"/>
    <property type="match status" value="4"/>
</dbReference>
<comment type="caution">
    <text evidence="5">The sequence shown here is derived from an EMBL/GenBank/DDBJ whole genome shotgun (WGS) entry which is preliminary data.</text>
</comment>
<dbReference type="EMBL" id="JACTNZ010000004">
    <property type="protein sequence ID" value="KAG5551738.1"/>
    <property type="molecule type" value="Genomic_DNA"/>
</dbReference>
<evidence type="ECO:0000259" key="4">
    <source>
        <dbReference type="Pfam" id="PF00931"/>
    </source>
</evidence>
<dbReference type="PANTHER" id="PTHR36766">
    <property type="entry name" value="PLANT BROAD-SPECTRUM MILDEW RESISTANCE PROTEIN RPW8"/>
    <property type="match status" value="1"/>
</dbReference>
<dbReference type="Pfam" id="PF00931">
    <property type="entry name" value="NB-ARC"/>
    <property type="match status" value="1"/>
</dbReference>
<feature type="repeat" description="Hemopexin" evidence="3">
    <location>
        <begin position="314"/>
        <end position="365"/>
    </location>
</feature>
<dbReference type="InterPro" id="IPR036375">
    <property type="entry name" value="Hemopexin-like_dom_sf"/>
</dbReference>
<dbReference type="Pfam" id="PF00045">
    <property type="entry name" value="Hemopexin"/>
    <property type="match status" value="1"/>
</dbReference>
<protein>
    <recommendedName>
        <fullName evidence="4">NB-ARC domain-containing protein</fullName>
    </recommendedName>
</protein>
<dbReference type="SUPFAM" id="SSF52540">
    <property type="entry name" value="P-loop containing nucleoside triphosphate hydrolases"/>
    <property type="match status" value="1"/>
</dbReference>
<dbReference type="InterPro" id="IPR027417">
    <property type="entry name" value="P-loop_NTPase"/>
</dbReference>
<organism evidence="5 6">
    <name type="scientific">Rhododendron griersonianum</name>
    <dbReference type="NCBI Taxonomy" id="479676"/>
    <lineage>
        <taxon>Eukaryota</taxon>
        <taxon>Viridiplantae</taxon>
        <taxon>Streptophyta</taxon>
        <taxon>Embryophyta</taxon>
        <taxon>Tracheophyta</taxon>
        <taxon>Spermatophyta</taxon>
        <taxon>Magnoliopsida</taxon>
        <taxon>eudicotyledons</taxon>
        <taxon>Gunneridae</taxon>
        <taxon>Pentapetalae</taxon>
        <taxon>asterids</taxon>
        <taxon>Ericales</taxon>
        <taxon>Ericaceae</taxon>
        <taxon>Ericoideae</taxon>
        <taxon>Rhodoreae</taxon>
        <taxon>Rhododendron</taxon>
    </lineage>
</organism>
<evidence type="ECO:0000313" key="6">
    <source>
        <dbReference type="Proteomes" id="UP000823749"/>
    </source>
</evidence>
<keyword evidence="1" id="KW-0433">Leucine-rich repeat</keyword>
<reference evidence="5" key="1">
    <citation type="submission" date="2020-08" db="EMBL/GenBank/DDBJ databases">
        <title>Plant Genome Project.</title>
        <authorList>
            <person name="Zhang R.-G."/>
        </authorList>
    </citation>
    <scope>NUCLEOTIDE SEQUENCE</scope>
    <source>
        <strain evidence="5">WSP0</strain>
        <tissue evidence="5">Leaf</tissue>
    </source>
</reference>
<name>A0AAV6KGT1_9ERIC</name>
<dbReference type="Proteomes" id="UP000823749">
    <property type="component" value="Chromosome 4"/>
</dbReference>
<gene>
    <name evidence="5" type="ORF">RHGRI_009974</name>
</gene>
<dbReference type="Gene3D" id="1.10.8.430">
    <property type="entry name" value="Helical domain of apoptotic protease-activating factors"/>
    <property type="match status" value="1"/>
</dbReference>
<sequence>MSGCPTGIPITDGNKNCKVVLTSRNRDVLKNMDVKDFKIDILPEEESWALFKKKVGNYFDAHELREIAWAICKECQGLPAAIIALGVALRGKDMDAWQDELDKLKNSTLNKIEGINPKVFASLKCSYDRLNSEDAKSCINGNLVNLPCYINAAFRSSCTNEAYLFMKDEYLRYDYSPGSTNDKVLNGPLRISEGYPSLKNTAFAEPGIDCAFGSHHEDEAFIFSGNLCARFNYAPGTTDGKIIQGPMTIIEMFPFFKGTVFESGVDSAFESTVIDEAYLFKGNQQALINYNDPHLIAIRYITEGFVSLKDTIFETGIEAAFASHRPNEAYLFKGDSYARFNFAPHTTHDYVIGDVRKILPYWPPLYGIWRSKNKGSLDFHE</sequence>
<keyword evidence="2" id="KW-0611">Plant defense</keyword>
<keyword evidence="6" id="KW-1185">Reference proteome</keyword>
<dbReference type="AlphaFoldDB" id="A0AAV6KGT1"/>
<dbReference type="GO" id="GO:0006952">
    <property type="term" value="P:defense response"/>
    <property type="evidence" value="ECO:0007669"/>
    <property type="project" value="UniProtKB-KW"/>
</dbReference>
<feature type="repeat" description="Hemopexin" evidence="3">
    <location>
        <begin position="205"/>
        <end position="256"/>
    </location>
</feature>
<evidence type="ECO:0000313" key="5">
    <source>
        <dbReference type="EMBL" id="KAG5551738.1"/>
    </source>
</evidence>
<dbReference type="Gene3D" id="2.110.10.10">
    <property type="entry name" value="Hemopexin-like domain"/>
    <property type="match status" value="1"/>
</dbReference>
<dbReference type="InterPro" id="IPR042197">
    <property type="entry name" value="Apaf_helical"/>
</dbReference>
<dbReference type="SMART" id="SM00120">
    <property type="entry name" value="HX"/>
    <property type="match status" value="4"/>
</dbReference>
<proteinExistence type="predicted"/>
<dbReference type="PANTHER" id="PTHR36766:SF64">
    <property type="entry name" value="OS12G0206100 PROTEIN"/>
    <property type="match status" value="1"/>
</dbReference>
<accession>A0AAV6KGT1</accession>
<dbReference type="InterPro" id="IPR002182">
    <property type="entry name" value="NB-ARC"/>
</dbReference>
<feature type="repeat" description="Hemopexin" evidence="3">
    <location>
        <begin position="262"/>
        <end position="308"/>
    </location>
</feature>
<dbReference type="InterPro" id="IPR018487">
    <property type="entry name" value="Hemopexin-like_repeat"/>
</dbReference>
<evidence type="ECO:0000256" key="1">
    <source>
        <dbReference type="ARBA" id="ARBA00022614"/>
    </source>
</evidence>
<feature type="domain" description="NB-ARC" evidence="4">
    <location>
        <begin position="7"/>
        <end position="56"/>
    </location>
</feature>
<feature type="repeat" description="Hemopexin" evidence="3">
    <location>
        <begin position="147"/>
        <end position="198"/>
    </location>
</feature>
<dbReference type="GO" id="GO:0043531">
    <property type="term" value="F:ADP binding"/>
    <property type="evidence" value="ECO:0007669"/>
    <property type="project" value="InterPro"/>
</dbReference>
<evidence type="ECO:0000256" key="2">
    <source>
        <dbReference type="ARBA" id="ARBA00022821"/>
    </source>
</evidence>